<keyword evidence="3" id="KW-1185">Reference proteome</keyword>
<dbReference type="Gene3D" id="3.40.50.300">
    <property type="entry name" value="P-loop containing nucleotide triphosphate hydrolases"/>
    <property type="match status" value="1"/>
</dbReference>
<evidence type="ECO:0000259" key="1">
    <source>
        <dbReference type="Pfam" id="PF13175"/>
    </source>
</evidence>
<protein>
    <submittedName>
        <fullName evidence="2">AAA family ATPase</fullName>
    </submittedName>
</protein>
<accession>A0ABU3MMF2</accession>
<dbReference type="SUPFAM" id="SSF52540">
    <property type="entry name" value="P-loop containing nucleoside triphosphate hydrolases"/>
    <property type="match status" value="1"/>
</dbReference>
<organism evidence="2 3">
    <name type="scientific">Alcaligenes nematophilus</name>
    <dbReference type="NCBI Taxonomy" id="2994643"/>
    <lineage>
        <taxon>Bacteria</taxon>
        <taxon>Pseudomonadati</taxon>
        <taxon>Pseudomonadota</taxon>
        <taxon>Betaproteobacteria</taxon>
        <taxon>Burkholderiales</taxon>
        <taxon>Alcaligenaceae</taxon>
        <taxon>Alcaligenes</taxon>
    </lineage>
</organism>
<dbReference type="InterPro" id="IPR041685">
    <property type="entry name" value="AAA_GajA/Old/RecF-like"/>
</dbReference>
<dbReference type="EMBL" id="JAPQTC020000001">
    <property type="protein sequence ID" value="MDT8502849.1"/>
    <property type="molecule type" value="Genomic_DNA"/>
</dbReference>
<evidence type="ECO:0000313" key="3">
    <source>
        <dbReference type="Proteomes" id="UP001074635"/>
    </source>
</evidence>
<reference evidence="2" key="1">
    <citation type="submission" date="2023-08" db="EMBL/GenBank/DDBJ databases">
        <title>Study of Resistomes in environmental pathogenic environmental.</title>
        <authorList>
            <person name="Bhattacharjee A."/>
            <person name="Singh A.K."/>
        </authorList>
    </citation>
    <scope>NUCLEOTIDE SEQUENCE</scope>
    <source>
        <strain evidence="2">S1</strain>
    </source>
</reference>
<evidence type="ECO:0000313" key="2">
    <source>
        <dbReference type="EMBL" id="MDT8502849.1"/>
    </source>
</evidence>
<proteinExistence type="predicted"/>
<feature type="domain" description="Endonuclease GajA/Old nuclease/RecF-like AAA" evidence="1">
    <location>
        <begin position="1"/>
        <end position="52"/>
    </location>
</feature>
<dbReference type="Pfam" id="PF13175">
    <property type="entry name" value="AAA_15"/>
    <property type="match status" value="2"/>
</dbReference>
<sequence length="632" mass="72241">MYYTSFRIRNFKGIKDTTIKFAEQSKAGVFAFVGLNETGKTTILEAIHSFSPDLATSQVVGGEGKTGVPYKNRVPRHLISNFSGDVSVTATLRISEEERQEIVAALKRKKDLIVDEKTIPDDLPIERHQRFKNGDYFESYFSMRHELSVKSGRQKKWRPPTYDEREIIKSEIYSRAPVIAYFPTFVFDFPKKIFLTKDRGDKVSNFYRQAFQDILDYDGKGHTIEESIIRRVRSEDKIVSWLDFLNIWNTGDDKEKIQHVMDRASSTVTDVVFGRWNKIFGEDAKGKEVNISFETSEGEVLDKSGVSKKTNEHDLFVKFQIKDGTRRFDINDRSLGFRWFFSFMMFTQFRVAREGDRPILFLFDEPASNLHAAAQQKLIDSFPEIAKGNHTLAYSTHSHYMIEPKWLEQTFIVTNRADSPGESVIDGISLSDESLDIQATRYRAFVGQHPNQTNYFQPILDRLQVVPSRFDMDRASIIVEGKSDYYILRYALKHLARKELPILPGLGAGTFGALIGLHLGWGLGMVALLDGDDKGKQEKDKYQREFGLPFNSILTLEDLVPGVKVIEDVLDVEAKNKISTELGLSISPTKTQIRRFFQENLAQDEIPSLGKGFEQKMKTILDGLAHRLSLVK</sequence>
<dbReference type="RefSeq" id="WP_268381001.1">
    <property type="nucleotide sequence ID" value="NZ_JAPQTC020000001.1"/>
</dbReference>
<dbReference type="CDD" id="cd00267">
    <property type="entry name" value="ABC_ATPase"/>
    <property type="match status" value="1"/>
</dbReference>
<dbReference type="Proteomes" id="UP001074635">
    <property type="component" value="Unassembled WGS sequence"/>
</dbReference>
<name>A0ABU3MMF2_9BURK</name>
<comment type="caution">
    <text evidence="2">The sequence shown here is derived from an EMBL/GenBank/DDBJ whole genome shotgun (WGS) entry which is preliminary data.</text>
</comment>
<dbReference type="PANTHER" id="PTHR43581">
    <property type="entry name" value="ATP/GTP PHOSPHATASE"/>
    <property type="match status" value="1"/>
</dbReference>
<gene>
    <name evidence="2" type="ORF">OYC61_000925</name>
</gene>
<dbReference type="PANTHER" id="PTHR43581:SF4">
    <property type="entry name" value="ATP_GTP PHOSPHATASE"/>
    <property type="match status" value="1"/>
</dbReference>
<dbReference type="InterPro" id="IPR027417">
    <property type="entry name" value="P-loop_NTPase"/>
</dbReference>
<dbReference type="InterPro" id="IPR051396">
    <property type="entry name" value="Bact_Antivir_Def_Nuclease"/>
</dbReference>
<feature type="domain" description="Endonuclease GajA/Old nuclease/RecF-like AAA" evidence="1">
    <location>
        <begin position="256"/>
        <end position="402"/>
    </location>
</feature>